<evidence type="ECO:0000313" key="3">
    <source>
        <dbReference type="Proteomes" id="UP000614200"/>
    </source>
</evidence>
<gene>
    <name evidence="2" type="ORF">ISU02_23555</name>
</gene>
<dbReference type="RefSeq" id="WP_194704321.1">
    <property type="nucleotide sequence ID" value="NZ_JADKNH010000034.1"/>
</dbReference>
<keyword evidence="1" id="KW-0812">Transmembrane</keyword>
<sequence>MNINIKVKIQILRYKLEKNREIISVITSILLGLMAIFVSVKANSIAQAQTKLVEQQTAIMKMEVQPSFELSMYNVKDLEKGVVFEQRVDISNIGHYAEISNIKLYTFLNVHATTFEKPNEKFEQDILISDYFSNSFVNNKKSGLLETSSGYNNALNRRNLENEVANRFEEKYNMGTINYNISHLAHIVYRDELGNVENKYIQFSPFTQITLSDERGNQIVEKANNQYSNNEFITLETQNGIDLFEYILNNLQTY</sequence>
<name>A0ABS0A054_9FIRM</name>
<accession>A0ABS0A054</accession>
<comment type="caution">
    <text evidence="2">The sequence shown here is derived from an EMBL/GenBank/DDBJ whole genome shotgun (WGS) entry which is preliminary data.</text>
</comment>
<dbReference type="EMBL" id="JADKNH010000034">
    <property type="protein sequence ID" value="MBF4696086.1"/>
    <property type="molecule type" value="Genomic_DNA"/>
</dbReference>
<dbReference type="Proteomes" id="UP000614200">
    <property type="component" value="Unassembled WGS sequence"/>
</dbReference>
<proteinExistence type="predicted"/>
<feature type="transmembrane region" description="Helical" evidence="1">
    <location>
        <begin position="21"/>
        <end position="40"/>
    </location>
</feature>
<keyword evidence="3" id="KW-1185">Reference proteome</keyword>
<protein>
    <submittedName>
        <fullName evidence="2">Uncharacterized protein</fullName>
    </submittedName>
</protein>
<evidence type="ECO:0000313" key="2">
    <source>
        <dbReference type="EMBL" id="MBF4696086.1"/>
    </source>
</evidence>
<organism evidence="2 3">
    <name type="scientific">Fusibacter ferrireducens</name>
    <dbReference type="NCBI Taxonomy" id="2785058"/>
    <lineage>
        <taxon>Bacteria</taxon>
        <taxon>Bacillati</taxon>
        <taxon>Bacillota</taxon>
        <taxon>Clostridia</taxon>
        <taxon>Eubacteriales</taxon>
        <taxon>Eubacteriales Family XII. Incertae Sedis</taxon>
        <taxon>Fusibacter</taxon>
    </lineage>
</organism>
<evidence type="ECO:0000256" key="1">
    <source>
        <dbReference type="SAM" id="Phobius"/>
    </source>
</evidence>
<reference evidence="2 3" key="1">
    <citation type="submission" date="2020-11" db="EMBL/GenBank/DDBJ databases">
        <title>Fusibacter basophilias sp. nov.</title>
        <authorList>
            <person name="Qiu D."/>
        </authorList>
    </citation>
    <scope>NUCLEOTIDE SEQUENCE [LARGE SCALE GENOMIC DNA]</scope>
    <source>
        <strain evidence="2 3">Q10-2</strain>
    </source>
</reference>
<keyword evidence="1" id="KW-0472">Membrane</keyword>
<keyword evidence="1" id="KW-1133">Transmembrane helix</keyword>